<feature type="domain" description="FAD-binding FR-type" evidence="1">
    <location>
        <begin position="10"/>
        <end position="135"/>
    </location>
</feature>
<dbReference type="FunFam" id="3.40.50.80:FF:000038">
    <property type="entry name" value="Vibriobactin utilization protein ViuB"/>
    <property type="match status" value="1"/>
</dbReference>
<keyword evidence="3" id="KW-1185">Reference proteome</keyword>
<dbReference type="Gene3D" id="2.40.30.10">
    <property type="entry name" value="Translation factors"/>
    <property type="match status" value="1"/>
</dbReference>
<dbReference type="PROSITE" id="PS51384">
    <property type="entry name" value="FAD_FR"/>
    <property type="match status" value="1"/>
</dbReference>
<dbReference type="InterPro" id="IPR039261">
    <property type="entry name" value="FNR_nucleotide-bd"/>
</dbReference>
<reference evidence="2 3" key="1">
    <citation type="submission" date="2016-08" db="EMBL/GenBank/DDBJ databases">
        <title>Complete genome sequence of Streptomyces agglomeratus strain 6-3-2, a novel anti-MRSA actinomycete isolated from Wuli of Tebit, China.</title>
        <authorList>
            <person name="Chen X."/>
        </authorList>
    </citation>
    <scope>NUCLEOTIDE SEQUENCE [LARGE SCALE GENOMIC DNA]</scope>
    <source>
        <strain evidence="2 3">6-3-2</strain>
    </source>
</reference>
<sequence length="282" mass="31002">MAERTARKTPQAREAQVVRTERITPHMVRVVLGSEGLAGLTADEFTDHYIKVLFPAAGAVYPEPFDMARIREEFPAEQWPVTRTYTVRAWDAVQRELTVDFVVHGDEGLAGPWAARVRPGETVRFLGPGGGYAPDPAAAWHLLVGDESALPAIAASLERMPEGAVVHAFVEVAGPEEEQKIGTPDGVAVNWLHRGGKPVGEALIAAVRGLDFPAGDVHAFVHGEAGFVKDLRRHLRVDRGIARERLSISGYWRLGQDDDAWRAVKREWNEQVEREQEPAASA</sequence>
<dbReference type="GO" id="GO:0016491">
    <property type="term" value="F:oxidoreductase activity"/>
    <property type="evidence" value="ECO:0007669"/>
    <property type="project" value="InterPro"/>
</dbReference>
<dbReference type="InterPro" id="IPR039374">
    <property type="entry name" value="SIP_fam"/>
</dbReference>
<dbReference type="SUPFAM" id="SSF63380">
    <property type="entry name" value="Riboflavin synthase domain-like"/>
    <property type="match status" value="1"/>
</dbReference>
<evidence type="ECO:0000313" key="2">
    <source>
        <dbReference type="EMBL" id="OEJ27738.1"/>
    </source>
</evidence>
<gene>
    <name evidence="2" type="ORF">AS594_27880</name>
</gene>
<dbReference type="InterPro" id="IPR013113">
    <property type="entry name" value="SIP_FAD-bd"/>
</dbReference>
<evidence type="ECO:0000313" key="3">
    <source>
        <dbReference type="Proteomes" id="UP000095759"/>
    </source>
</evidence>
<dbReference type="Pfam" id="PF04954">
    <property type="entry name" value="SIP"/>
    <property type="match status" value="1"/>
</dbReference>
<dbReference type="InterPro" id="IPR017927">
    <property type="entry name" value="FAD-bd_FR_type"/>
</dbReference>
<dbReference type="PANTHER" id="PTHR30157">
    <property type="entry name" value="FERRIC REDUCTASE, NADPH-DEPENDENT"/>
    <property type="match status" value="1"/>
</dbReference>
<dbReference type="InterPro" id="IPR007037">
    <property type="entry name" value="SIP_rossman_dom"/>
</dbReference>
<dbReference type="Pfam" id="PF08021">
    <property type="entry name" value="FAD_binding_9"/>
    <property type="match status" value="1"/>
</dbReference>
<dbReference type="AlphaFoldDB" id="A0A1E5PDX0"/>
<name>A0A1E5PDX0_9ACTN</name>
<dbReference type="Gene3D" id="3.40.50.80">
    <property type="entry name" value="Nucleotide-binding domain of ferredoxin-NADP reductase (FNR) module"/>
    <property type="match status" value="1"/>
</dbReference>
<dbReference type="RefSeq" id="WP_069929598.1">
    <property type="nucleotide sequence ID" value="NZ_MEHI01000001.1"/>
</dbReference>
<dbReference type="EMBL" id="MEHJ01000001">
    <property type="protein sequence ID" value="OEJ27738.1"/>
    <property type="molecule type" value="Genomic_DNA"/>
</dbReference>
<evidence type="ECO:0000259" key="1">
    <source>
        <dbReference type="PROSITE" id="PS51384"/>
    </source>
</evidence>
<accession>A0A1E5PDX0</accession>
<proteinExistence type="predicted"/>
<dbReference type="FunFam" id="2.40.30.10:FF:000131">
    <property type="entry name" value="NADPH-dependent ferric siderophore reductase"/>
    <property type="match status" value="1"/>
</dbReference>
<comment type="caution">
    <text evidence="2">The sequence shown here is derived from an EMBL/GenBank/DDBJ whole genome shotgun (WGS) entry which is preliminary data.</text>
</comment>
<dbReference type="Proteomes" id="UP000095759">
    <property type="component" value="Unassembled WGS sequence"/>
</dbReference>
<dbReference type="InterPro" id="IPR017938">
    <property type="entry name" value="Riboflavin_synthase-like_b-brl"/>
</dbReference>
<dbReference type="CDD" id="cd06193">
    <property type="entry name" value="siderophore_interacting"/>
    <property type="match status" value="1"/>
</dbReference>
<dbReference type="STRING" id="285458.BGM19_09000"/>
<dbReference type="PANTHER" id="PTHR30157:SF0">
    <property type="entry name" value="NADPH-DEPENDENT FERRIC-CHELATE REDUCTASE"/>
    <property type="match status" value="1"/>
</dbReference>
<protein>
    <submittedName>
        <fullName evidence="2">NADPH-dependent ferric siderophore reductase</fullName>
    </submittedName>
</protein>
<organism evidence="2 3">
    <name type="scientific">Streptomyces agglomeratus</name>
    <dbReference type="NCBI Taxonomy" id="285458"/>
    <lineage>
        <taxon>Bacteria</taxon>
        <taxon>Bacillati</taxon>
        <taxon>Actinomycetota</taxon>
        <taxon>Actinomycetes</taxon>
        <taxon>Kitasatosporales</taxon>
        <taxon>Streptomycetaceae</taxon>
        <taxon>Streptomyces</taxon>
    </lineage>
</organism>